<name>A0A6B4FXL2_CLOBO</name>
<proteinExistence type="predicted"/>
<dbReference type="Pfam" id="PF05489">
    <property type="entry name" value="Phage_tail_X"/>
    <property type="match status" value="1"/>
</dbReference>
<evidence type="ECO:0000313" key="1">
    <source>
        <dbReference type="EMBL" id="NFA43000.1"/>
    </source>
</evidence>
<dbReference type="InterPro" id="IPR018392">
    <property type="entry name" value="LysM"/>
</dbReference>
<accession>A0A6B4FXL2</accession>
<sequence>MKRGLILAREYSIYTTKAGDTFDSIALDFYEEENYSVFIMQLNPDLIGTLIFEYGIQLKIPDIDVKDTSTLPPWKR</sequence>
<protein>
    <submittedName>
        <fullName evidence="1">LysM domain-containing protein</fullName>
    </submittedName>
</protein>
<organism evidence="1 2">
    <name type="scientific">Clostridium botulinum</name>
    <dbReference type="NCBI Taxonomy" id="1491"/>
    <lineage>
        <taxon>Bacteria</taxon>
        <taxon>Bacillati</taxon>
        <taxon>Bacillota</taxon>
        <taxon>Clostridia</taxon>
        <taxon>Eubacteriales</taxon>
        <taxon>Clostridiaceae</taxon>
        <taxon>Clostridium</taxon>
    </lineage>
</organism>
<evidence type="ECO:0000313" key="2">
    <source>
        <dbReference type="Proteomes" id="UP000472355"/>
    </source>
</evidence>
<dbReference type="EMBL" id="SGKU01000027">
    <property type="protein sequence ID" value="NFA43000.1"/>
    <property type="molecule type" value="Genomic_DNA"/>
</dbReference>
<dbReference type="Proteomes" id="UP000472355">
    <property type="component" value="Unassembled WGS sequence"/>
</dbReference>
<gene>
    <name evidence="1" type="ORF">EXM65_10525</name>
</gene>
<comment type="caution">
    <text evidence="1">The sequence shown here is derived from an EMBL/GenBank/DDBJ whole genome shotgun (WGS) entry which is preliminary data.</text>
</comment>
<dbReference type="InterPro" id="IPR008861">
    <property type="entry name" value="GpX-like"/>
</dbReference>
<dbReference type="AlphaFoldDB" id="A0A6B4FXL2"/>
<dbReference type="CDD" id="cd00118">
    <property type="entry name" value="LysM"/>
    <property type="match status" value="1"/>
</dbReference>
<reference evidence="1 2" key="1">
    <citation type="submission" date="2019-02" db="EMBL/GenBank/DDBJ databases">
        <title>Genome sequencing of Clostridium botulinum clinical isolates.</title>
        <authorList>
            <person name="Brunt J."/>
            <person name="Van Vliet A.H.M."/>
            <person name="Stringer S.C."/>
            <person name="Grant K.A."/>
            <person name="Carter A.C."/>
            <person name="Peck M.W."/>
        </authorList>
    </citation>
    <scope>NUCLEOTIDE SEQUENCE [LARGE SCALE GENOMIC DNA]</scope>
    <source>
        <strain evidence="1 2">H113700579</strain>
    </source>
</reference>